<dbReference type="Proteomes" id="UP000008550">
    <property type="component" value="Chromosome"/>
</dbReference>
<gene>
    <name evidence="1" type="ORF">HM1_1974</name>
</gene>
<accession>B0TFV2</accession>
<dbReference type="EMBL" id="CP000930">
    <property type="protein sequence ID" value="ABZ84532.1"/>
    <property type="molecule type" value="Genomic_DNA"/>
</dbReference>
<evidence type="ECO:0000313" key="2">
    <source>
        <dbReference type="Proteomes" id="UP000008550"/>
    </source>
</evidence>
<dbReference type="HOGENOM" id="CLU_3344449_0_0_9"/>
<dbReference type="KEGG" id="hmo:HM1_1974"/>
<protein>
    <submittedName>
        <fullName evidence="1">Uncharacterized protein</fullName>
    </submittedName>
</protein>
<sequence length="37" mass="4233">MFPSIPAFSVQKKYKLLTFFVAKKIRPQVTGDGKTFL</sequence>
<reference evidence="1 2" key="1">
    <citation type="journal article" date="2008" name="J. Bacteriol.">
        <title>The genome of Heliobacterium modesticaldum, a phototrophic representative of the Firmicutes containing the simplest photosynthetic apparatus.</title>
        <authorList>
            <person name="Sattley W.M."/>
            <person name="Madigan M.T."/>
            <person name="Swingley W.D."/>
            <person name="Cheung P.C."/>
            <person name="Clocksin K.M."/>
            <person name="Conrad A.L."/>
            <person name="Dejesa L.C."/>
            <person name="Honchak B.M."/>
            <person name="Jung D.O."/>
            <person name="Karbach L.E."/>
            <person name="Kurdoglu A."/>
            <person name="Lahiri S."/>
            <person name="Mastrian S.D."/>
            <person name="Page L.E."/>
            <person name="Taylor H.L."/>
            <person name="Wang Z.T."/>
            <person name="Raymond J."/>
            <person name="Chen M."/>
            <person name="Blankenship R.E."/>
            <person name="Touchman J.W."/>
        </authorList>
    </citation>
    <scope>NUCLEOTIDE SEQUENCE [LARGE SCALE GENOMIC DNA]</scope>
    <source>
        <strain evidence="2">ATCC 51547 / Ice1</strain>
    </source>
</reference>
<keyword evidence="2" id="KW-1185">Reference proteome</keyword>
<dbReference type="AlphaFoldDB" id="B0TFV2"/>
<name>B0TFV2_HELMI</name>
<proteinExistence type="predicted"/>
<organism evidence="1 2">
    <name type="scientific">Heliobacterium modesticaldum (strain ATCC 51547 / Ice1)</name>
    <dbReference type="NCBI Taxonomy" id="498761"/>
    <lineage>
        <taxon>Bacteria</taxon>
        <taxon>Bacillati</taxon>
        <taxon>Bacillota</taxon>
        <taxon>Clostridia</taxon>
        <taxon>Eubacteriales</taxon>
        <taxon>Heliobacteriaceae</taxon>
        <taxon>Heliomicrobium</taxon>
    </lineage>
</organism>
<evidence type="ECO:0000313" key="1">
    <source>
        <dbReference type="EMBL" id="ABZ84532.1"/>
    </source>
</evidence>